<feature type="compositionally biased region" description="Polar residues" evidence="1">
    <location>
        <begin position="150"/>
        <end position="178"/>
    </location>
</feature>
<evidence type="ECO:0000313" key="4">
    <source>
        <dbReference type="Proteomes" id="UP000799441"/>
    </source>
</evidence>
<name>A0A9P4Q7B3_9PEZI</name>
<feature type="compositionally biased region" description="Pro residues" evidence="1">
    <location>
        <begin position="46"/>
        <end position="58"/>
    </location>
</feature>
<dbReference type="Gene3D" id="3.10.620.30">
    <property type="match status" value="1"/>
</dbReference>
<feature type="region of interest" description="Disordered" evidence="1">
    <location>
        <begin position="14"/>
        <end position="340"/>
    </location>
</feature>
<sequence>MPSIQERIAALQLQEVGRVPGQPPPSYDQATANSPANTVNSTGRAKPPPPPRPSAPPRPQDHVRRQSAQIPVNGATGEDGIANQPDQSLPSPPTRPAVPPRTSTQKSNGPSLPPRKPSQSPALPPRRPSEAPSISSRRPSEMGLSRRGSQESVSSIATTRSSVSGISNGTSVTSQSDRYTIRAPSFDPASLPPLPPKRTQEEKEAADRQLDRPSLPQRKRESSSLLGKLTQPALPSRFSRSSQTQTQTQTQPRPQAQAQPQVQSQTQLQTQPQPREPAPAPAGRVLLPPPSNRPRKSALDFGFDNKAQPPTANINPGRPESTPATNGVPPPIPTGSRPDLASLQACKPKLNGAPNTPAPTAGVSCLHCRDFSGPDNHAARFPRESIPNGDTGILAHQLCDPFPSHTDKARAIFTWCHHNIAYDVYSFMNNCIKPSTPQGTIQSGLAVCEGYAGLYAALAMKAGLECVVLSGASKGFGHAQWKPGMPLPEYDCSHAWNVVRIDNGEWKLIDACWGAGSISCDAKSYKKGFHPERFTQSNNDFGRDHFPGDDNKQYRTDGRVQSWEEFVTGSKHGTAAQMFNGFVEEEGLMRGSFKPAANPISLSQQGPAVRFSFQKICPHWDPYKQGKGGWLIYAMYLDGLEGDRKNLIPFNFKDGVWWCDVPTQDLGRPGMKAKIYAIKTMGDDHNPRGWTKEQFLAKKGRVGWSSGGVAYWDIVP</sequence>
<organism evidence="3 4">
    <name type="scientific">Polychaeton citri CBS 116435</name>
    <dbReference type="NCBI Taxonomy" id="1314669"/>
    <lineage>
        <taxon>Eukaryota</taxon>
        <taxon>Fungi</taxon>
        <taxon>Dikarya</taxon>
        <taxon>Ascomycota</taxon>
        <taxon>Pezizomycotina</taxon>
        <taxon>Dothideomycetes</taxon>
        <taxon>Dothideomycetidae</taxon>
        <taxon>Capnodiales</taxon>
        <taxon>Capnodiaceae</taxon>
        <taxon>Polychaeton</taxon>
    </lineage>
</organism>
<dbReference type="SMART" id="SM00460">
    <property type="entry name" value="TGc"/>
    <property type="match status" value="1"/>
</dbReference>
<dbReference type="InterPro" id="IPR038765">
    <property type="entry name" value="Papain-like_cys_pep_sf"/>
</dbReference>
<feature type="compositionally biased region" description="Low complexity" evidence="1">
    <location>
        <begin position="235"/>
        <end position="273"/>
    </location>
</feature>
<protein>
    <recommendedName>
        <fullName evidence="2">Transglutaminase-like domain-containing protein</fullName>
    </recommendedName>
</protein>
<evidence type="ECO:0000259" key="2">
    <source>
        <dbReference type="SMART" id="SM00460"/>
    </source>
</evidence>
<gene>
    <name evidence="3" type="ORF">K431DRAFT_286401</name>
</gene>
<dbReference type="OrthoDB" id="6129702at2759"/>
<evidence type="ECO:0000256" key="1">
    <source>
        <dbReference type="SAM" id="MobiDB-lite"/>
    </source>
</evidence>
<dbReference type="Pfam" id="PF01841">
    <property type="entry name" value="Transglut_core"/>
    <property type="match status" value="1"/>
</dbReference>
<dbReference type="PANTHER" id="PTHR46333">
    <property type="entry name" value="CYTOKINESIS PROTEIN 3"/>
    <property type="match status" value="1"/>
</dbReference>
<feature type="compositionally biased region" description="Basic and acidic residues" evidence="1">
    <location>
        <begin position="198"/>
        <end position="211"/>
    </location>
</feature>
<dbReference type="InterPro" id="IPR002931">
    <property type="entry name" value="Transglutaminase-like"/>
</dbReference>
<reference evidence="3" key="1">
    <citation type="journal article" date="2020" name="Stud. Mycol.">
        <title>101 Dothideomycetes genomes: a test case for predicting lifestyles and emergence of pathogens.</title>
        <authorList>
            <person name="Haridas S."/>
            <person name="Albert R."/>
            <person name="Binder M."/>
            <person name="Bloem J."/>
            <person name="Labutti K."/>
            <person name="Salamov A."/>
            <person name="Andreopoulos B."/>
            <person name="Baker S."/>
            <person name="Barry K."/>
            <person name="Bills G."/>
            <person name="Bluhm B."/>
            <person name="Cannon C."/>
            <person name="Castanera R."/>
            <person name="Culley D."/>
            <person name="Daum C."/>
            <person name="Ezra D."/>
            <person name="Gonzalez J."/>
            <person name="Henrissat B."/>
            <person name="Kuo A."/>
            <person name="Liang C."/>
            <person name="Lipzen A."/>
            <person name="Lutzoni F."/>
            <person name="Magnuson J."/>
            <person name="Mondo S."/>
            <person name="Nolan M."/>
            <person name="Ohm R."/>
            <person name="Pangilinan J."/>
            <person name="Park H.-J."/>
            <person name="Ramirez L."/>
            <person name="Alfaro M."/>
            <person name="Sun H."/>
            <person name="Tritt A."/>
            <person name="Yoshinaga Y."/>
            <person name="Zwiers L.-H."/>
            <person name="Turgeon B."/>
            <person name="Goodwin S."/>
            <person name="Spatafora J."/>
            <person name="Crous P."/>
            <person name="Grigoriev I."/>
        </authorList>
    </citation>
    <scope>NUCLEOTIDE SEQUENCE</scope>
    <source>
        <strain evidence="3">CBS 116435</strain>
    </source>
</reference>
<dbReference type="InterPro" id="IPR052557">
    <property type="entry name" value="CAP/Cytokinesis_protein"/>
</dbReference>
<dbReference type="PANTHER" id="PTHR46333:SF5">
    <property type="entry name" value="TRANSGLUTAMINASE-LIKE DOMAIN-CONTAINING PROTEIN"/>
    <property type="match status" value="1"/>
</dbReference>
<feature type="compositionally biased region" description="Pro residues" evidence="1">
    <location>
        <begin position="90"/>
        <end position="99"/>
    </location>
</feature>
<proteinExistence type="predicted"/>
<keyword evidence="4" id="KW-1185">Reference proteome</keyword>
<comment type="caution">
    <text evidence="3">The sequence shown here is derived from an EMBL/GenBank/DDBJ whole genome shotgun (WGS) entry which is preliminary data.</text>
</comment>
<feature type="domain" description="Transglutaminase-like" evidence="2">
    <location>
        <begin position="440"/>
        <end position="513"/>
    </location>
</feature>
<dbReference type="SUPFAM" id="SSF54001">
    <property type="entry name" value="Cysteine proteinases"/>
    <property type="match status" value="1"/>
</dbReference>
<feature type="compositionally biased region" description="Pro residues" evidence="1">
    <location>
        <begin position="111"/>
        <end position="126"/>
    </location>
</feature>
<dbReference type="GO" id="GO:0005737">
    <property type="term" value="C:cytoplasm"/>
    <property type="evidence" value="ECO:0007669"/>
    <property type="project" value="TreeGrafter"/>
</dbReference>
<feature type="compositionally biased region" description="Polar residues" evidence="1">
    <location>
        <begin position="28"/>
        <end position="43"/>
    </location>
</feature>
<dbReference type="AlphaFoldDB" id="A0A9P4Q7B3"/>
<accession>A0A9P4Q7B3</accession>
<evidence type="ECO:0000313" key="3">
    <source>
        <dbReference type="EMBL" id="KAF2719766.1"/>
    </source>
</evidence>
<dbReference type="EMBL" id="MU003807">
    <property type="protein sequence ID" value="KAF2719766.1"/>
    <property type="molecule type" value="Genomic_DNA"/>
</dbReference>
<dbReference type="Proteomes" id="UP000799441">
    <property type="component" value="Unassembled WGS sequence"/>
</dbReference>